<keyword evidence="3" id="KW-1185">Reference proteome</keyword>
<feature type="transmembrane region" description="Helical" evidence="1">
    <location>
        <begin position="120"/>
        <end position="143"/>
    </location>
</feature>
<accession>Q1N6R2</accession>
<protein>
    <submittedName>
        <fullName evidence="2">Uncharacterized protein</fullName>
    </submittedName>
</protein>
<keyword evidence="1" id="KW-0472">Membrane</keyword>
<feature type="transmembrane region" description="Helical" evidence="1">
    <location>
        <begin position="12"/>
        <end position="29"/>
    </location>
</feature>
<feature type="transmembrane region" description="Helical" evidence="1">
    <location>
        <begin position="78"/>
        <end position="100"/>
    </location>
</feature>
<dbReference type="EMBL" id="AAQH01000001">
    <property type="protein sequence ID" value="EAT13530.1"/>
    <property type="molecule type" value="Genomic_DNA"/>
</dbReference>
<evidence type="ECO:0000313" key="2">
    <source>
        <dbReference type="EMBL" id="EAT13530.1"/>
    </source>
</evidence>
<evidence type="ECO:0000256" key="1">
    <source>
        <dbReference type="SAM" id="Phobius"/>
    </source>
</evidence>
<proteinExistence type="predicted"/>
<gene>
    <name evidence="2" type="ORF">RED65_09069</name>
</gene>
<keyword evidence="1" id="KW-0812">Transmembrane</keyword>
<evidence type="ECO:0000313" key="3">
    <source>
        <dbReference type="Proteomes" id="UP000004263"/>
    </source>
</evidence>
<comment type="caution">
    <text evidence="2">The sequence shown here is derived from an EMBL/GenBank/DDBJ whole genome shotgun (WGS) entry which is preliminary data.</text>
</comment>
<keyword evidence="1" id="KW-1133">Transmembrane helix</keyword>
<dbReference type="Proteomes" id="UP000004263">
    <property type="component" value="Unassembled WGS sequence"/>
</dbReference>
<name>Q1N6R2_9GAMM</name>
<feature type="transmembrane region" description="Helical" evidence="1">
    <location>
        <begin position="44"/>
        <end position="66"/>
    </location>
</feature>
<reference evidence="2 3" key="1">
    <citation type="submission" date="2006-03" db="EMBL/GenBank/DDBJ databases">
        <authorList>
            <person name="Pinhassi J."/>
            <person name="Pedros-Alio C."/>
            <person name="Ferriera S."/>
            <person name="Johnson J."/>
            <person name="Kravitz S."/>
            <person name="Halpern A."/>
            <person name="Remington K."/>
            <person name="Beeson K."/>
            <person name="Tran B."/>
            <person name="Rogers Y.-H."/>
            <person name="Friedman R."/>
            <person name="Venter J.C."/>
        </authorList>
    </citation>
    <scope>NUCLEOTIDE SEQUENCE [LARGE SCALE GENOMIC DNA]</scope>
    <source>
        <strain evidence="2 3">RED65</strain>
    </source>
</reference>
<dbReference type="STRING" id="207949.RED65_09069"/>
<organism evidence="2 3">
    <name type="scientific">Bermanella marisrubri</name>
    <dbReference type="NCBI Taxonomy" id="207949"/>
    <lineage>
        <taxon>Bacteria</taxon>
        <taxon>Pseudomonadati</taxon>
        <taxon>Pseudomonadota</taxon>
        <taxon>Gammaproteobacteria</taxon>
        <taxon>Oceanospirillales</taxon>
        <taxon>Oceanospirillaceae</taxon>
        <taxon>Bermanella</taxon>
    </lineage>
</organism>
<dbReference type="AlphaFoldDB" id="Q1N6R2"/>
<sequence>MCFVFYGRILNRKLLIALLAFLAGINMYLDFSRPIFENEVSSNTIISILIVSMATAFPALIAYLISSKTVFKFMGVNIYKLSSDLILALSLIAWSYLLFIRERPDFYEGASHLYVATWPVMVVILALFLYLGCLLVQLLYWLYQKHNRSM</sequence>
<dbReference type="HOGENOM" id="CLU_1736979_0_0_6"/>